<organism evidence="1 2">
    <name type="scientific">Bordetella holmesii CDC-H585-BH</name>
    <dbReference type="NCBI Taxonomy" id="1331206"/>
    <lineage>
        <taxon>Bacteria</taxon>
        <taxon>Pseudomonadati</taxon>
        <taxon>Pseudomonadota</taxon>
        <taxon>Betaproteobacteria</taxon>
        <taxon>Burkholderiales</taxon>
        <taxon>Alcaligenaceae</taxon>
        <taxon>Bordetella</taxon>
    </lineage>
</organism>
<sequence>MAEIATGAGLGQNLLAAVFASALRSMGFQILAARLAGATQTGLLIGLRARPCCAARYRPSPQSAGSGFA</sequence>
<evidence type="ECO:0000313" key="1">
    <source>
        <dbReference type="EMBL" id="KAK89178.1"/>
    </source>
</evidence>
<dbReference type="AlphaFoldDB" id="A0A158M2B1"/>
<protein>
    <submittedName>
        <fullName evidence="1">Uncharacterized protein</fullName>
    </submittedName>
</protein>
<dbReference type="Proteomes" id="UP000026682">
    <property type="component" value="Unassembled WGS sequence"/>
</dbReference>
<dbReference type="PATRIC" id="fig|1331206.3.peg.2576"/>
<name>A0A158M2B1_9BORD</name>
<gene>
    <name evidence="1" type="ORF">L497_1013</name>
</gene>
<comment type="caution">
    <text evidence="1">The sequence shown here is derived from an EMBL/GenBank/DDBJ whole genome shotgun (WGS) entry which is preliminary data.</text>
</comment>
<dbReference type="STRING" id="35814.BBB42_08415"/>
<accession>A0A158M2B1</accession>
<evidence type="ECO:0000313" key="2">
    <source>
        <dbReference type="Proteomes" id="UP000026682"/>
    </source>
</evidence>
<reference evidence="1 2" key="1">
    <citation type="submission" date="2014-03" db="EMBL/GenBank/DDBJ databases">
        <title>Genome sequence of Bordetella holmseii.</title>
        <authorList>
            <person name="Harvill E."/>
            <person name="Goodfield L.L."/>
            <person name="Ivanov Y."/>
            <person name="Meyer J.A."/>
            <person name="Newth C."/>
            <person name="Cassiday P."/>
            <person name="Tondella M.L."/>
            <person name="Liao P."/>
            <person name="Zimmerman J."/>
            <person name="Meert K."/>
            <person name="Wessel D."/>
            <person name="Berger J."/>
            <person name="Dean J.M."/>
            <person name="Holubkov R."/>
            <person name="Burr J."/>
            <person name="Liu T."/>
            <person name="Brinkac L.M."/>
            <person name="Sanka R."/>
            <person name="Kim M."/>
            <person name="Losada L."/>
        </authorList>
    </citation>
    <scope>NUCLEOTIDE SEQUENCE [LARGE SCALE GENOMIC DNA]</scope>
    <source>
        <strain evidence="1 2">CDC-H585-BH</strain>
    </source>
</reference>
<proteinExistence type="predicted"/>
<dbReference type="EMBL" id="JFZZ01000101">
    <property type="protein sequence ID" value="KAK89178.1"/>
    <property type="molecule type" value="Genomic_DNA"/>
</dbReference>